<dbReference type="Proteomes" id="UP000317650">
    <property type="component" value="Chromosome 1"/>
</dbReference>
<dbReference type="STRING" id="52838.A0A4S8JME1"/>
<dbReference type="PANTHER" id="PTHR47926">
    <property type="entry name" value="PENTATRICOPEPTIDE REPEAT-CONTAINING PROTEIN"/>
    <property type="match status" value="1"/>
</dbReference>
<sequence>MINFGGSLRTTGRFSVSYFSDLIDRCLTLGFLSSAQSIHAHLVKTGLHRHTFLGNRLLGLYSGIGSITLAIGVFQDIPDKNRFTWNILLMALVRTGCVEAAHELFEEMPERDVVSWNSLISGYVSTGYVDKAFGVLHRMQDLGVKVSAFTLSITASCVSSPRQAKQVHGFITRFGSGSLNTVLGNSLIDMYGRVGLAGYASQIFCAMDNSDVISWNSMISAYGRSGCGMEALECFCAMRAAGFLTDEFTMSSVLNICTDLENLAKGEQLLAHCFKMGFLSNSIVSSAVIDMYSIFGRLDDAVWIFRGMPRWDSVLCNSMYSGYVRSSIGDEAIKLFVVALRKSVMPTEFTFATILSSKTCFCSTDLGMQIHCWVCKTGFEADMIVANALVDMYSKLGFVESAIKIFSKMVAKDLVSWNTMIMGLAKNGQGVEALRIFRELQGNGVKPDRITLVGVLLACRYGHMVHEGKRIFSLMEKKYGVMRDLEHYACMVDMMGRAGMLKETLNIIETSPHSRSLSLWNLLLNACRIHGDLVFATIIAEKLLDLEARSSLPYLVLAQMYGVSGRWESVARVMKAMEERGVRKVREYSWICVRKHIYVFKTDQLFQWEGRAVYSMLQLLDWVMNGEGCVHEESTLYGDCCGE</sequence>
<evidence type="ECO:0000256" key="2">
    <source>
        <dbReference type="PROSITE-ProRule" id="PRU00708"/>
    </source>
</evidence>
<dbReference type="InterPro" id="IPR046848">
    <property type="entry name" value="E_motif"/>
</dbReference>
<evidence type="ECO:0000313" key="4">
    <source>
        <dbReference type="Proteomes" id="UP000317650"/>
    </source>
</evidence>
<dbReference type="Pfam" id="PF01535">
    <property type="entry name" value="PPR"/>
    <property type="match status" value="3"/>
</dbReference>
<dbReference type="EMBL" id="PYDT01000004">
    <property type="protein sequence ID" value="THU62869.1"/>
    <property type="molecule type" value="Genomic_DNA"/>
</dbReference>
<organism evidence="3 4">
    <name type="scientific">Musa balbisiana</name>
    <name type="common">Banana</name>
    <dbReference type="NCBI Taxonomy" id="52838"/>
    <lineage>
        <taxon>Eukaryota</taxon>
        <taxon>Viridiplantae</taxon>
        <taxon>Streptophyta</taxon>
        <taxon>Embryophyta</taxon>
        <taxon>Tracheophyta</taxon>
        <taxon>Spermatophyta</taxon>
        <taxon>Magnoliopsida</taxon>
        <taxon>Liliopsida</taxon>
        <taxon>Zingiberales</taxon>
        <taxon>Musaceae</taxon>
        <taxon>Musa</taxon>
    </lineage>
</organism>
<dbReference type="AlphaFoldDB" id="A0A4S8JME1"/>
<dbReference type="PROSITE" id="PS51375">
    <property type="entry name" value="PPR"/>
    <property type="match status" value="6"/>
</dbReference>
<dbReference type="GO" id="GO:0009451">
    <property type="term" value="P:RNA modification"/>
    <property type="evidence" value="ECO:0007669"/>
    <property type="project" value="InterPro"/>
</dbReference>
<evidence type="ECO:0000256" key="1">
    <source>
        <dbReference type="ARBA" id="ARBA00022737"/>
    </source>
</evidence>
<feature type="repeat" description="PPR" evidence="2">
    <location>
        <begin position="81"/>
        <end position="111"/>
    </location>
</feature>
<feature type="repeat" description="PPR" evidence="2">
    <location>
        <begin position="211"/>
        <end position="245"/>
    </location>
</feature>
<dbReference type="InterPro" id="IPR046960">
    <property type="entry name" value="PPR_At4g14850-like_plant"/>
</dbReference>
<dbReference type="GO" id="GO:0003723">
    <property type="term" value="F:RNA binding"/>
    <property type="evidence" value="ECO:0007669"/>
    <property type="project" value="InterPro"/>
</dbReference>
<dbReference type="FunFam" id="1.25.40.10:FF:000442">
    <property type="entry name" value="Pentatricopeptide repeat-containing protein At3g49710"/>
    <property type="match status" value="1"/>
</dbReference>
<dbReference type="GO" id="GO:0099402">
    <property type="term" value="P:plant organ development"/>
    <property type="evidence" value="ECO:0007669"/>
    <property type="project" value="UniProtKB-ARBA"/>
</dbReference>
<dbReference type="FunFam" id="1.25.40.10:FF:000343">
    <property type="entry name" value="Pentatricopeptide repeat-containing protein At3g58590"/>
    <property type="match status" value="1"/>
</dbReference>
<name>A0A4S8JME1_MUSBA</name>
<evidence type="ECO:0000313" key="3">
    <source>
        <dbReference type="EMBL" id="THU62869.1"/>
    </source>
</evidence>
<dbReference type="Pfam" id="PF13041">
    <property type="entry name" value="PPR_2"/>
    <property type="match status" value="3"/>
</dbReference>
<dbReference type="Gene3D" id="1.25.40.10">
    <property type="entry name" value="Tetratricopeptide repeat domain"/>
    <property type="match status" value="4"/>
</dbReference>
<proteinExistence type="predicted"/>
<accession>A0A4S8JME1</accession>
<comment type="caution">
    <text evidence="3">The sequence shown here is derived from an EMBL/GenBank/DDBJ whole genome shotgun (WGS) entry which is preliminary data.</text>
</comment>
<feature type="repeat" description="PPR" evidence="2">
    <location>
        <begin position="312"/>
        <end position="346"/>
    </location>
</feature>
<keyword evidence="4" id="KW-1185">Reference proteome</keyword>
<feature type="repeat" description="PPR" evidence="2">
    <location>
        <begin position="382"/>
        <end position="412"/>
    </location>
</feature>
<keyword evidence="1" id="KW-0677">Repeat</keyword>
<dbReference type="InterPro" id="IPR002885">
    <property type="entry name" value="PPR_rpt"/>
</dbReference>
<feature type="repeat" description="PPR" evidence="2">
    <location>
        <begin position="413"/>
        <end position="447"/>
    </location>
</feature>
<dbReference type="NCBIfam" id="TIGR00756">
    <property type="entry name" value="PPR"/>
    <property type="match status" value="5"/>
</dbReference>
<dbReference type="InterPro" id="IPR011990">
    <property type="entry name" value="TPR-like_helical_dom_sf"/>
</dbReference>
<dbReference type="FunFam" id="1.25.40.10:FF:000158">
    <property type="entry name" value="pentatricopeptide repeat-containing protein At2g33680"/>
    <property type="match status" value="1"/>
</dbReference>
<dbReference type="PANTHER" id="PTHR47926:SF479">
    <property type="entry name" value="PENTACOTRIPEPTIDE-REPEAT REGION OF PRORP DOMAIN-CONTAINING PROTEIN"/>
    <property type="match status" value="1"/>
</dbReference>
<protein>
    <submittedName>
        <fullName evidence="3">Uncharacterized protein</fullName>
    </submittedName>
</protein>
<feature type="repeat" description="PPR" evidence="2">
    <location>
        <begin position="112"/>
        <end position="146"/>
    </location>
</feature>
<dbReference type="Pfam" id="PF20431">
    <property type="entry name" value="E_motif"/>
    <property type="match status" value="1"/>
</dbReference>
<reference evidence="3 4" key="1">
    <citation type="journal article" date="2019" name="Nat. Plants">
        <title>Genome sequencing of Musa balbisiana reveals subgenome evolution and function divergence in polyploid bananas.</title>
        <authorList>
            <person name="Yao X."/>
        </authorList>
    </citation>
    <scope>NUCLEOTIDE SEQUENCE [LARGE SCALE GENOMIC DNA]</scope>
    <source>
        <strain evidence="4">cv. DH-PKW</strain>
        <tissue evidence="3">Leaves</tissue>
    </source>
</reference>
<gene>
    <name evidence="3" type="ORF">C4D60_Mb01t09680</name>
</gene>